<dbReference type="Proteomes" id="UP001140096">
    <property type="component" value="Unassembled WGS sequence"/>
</dbReference>
<keyword evidence="2" id="KW-1185">Reference proteome</keyword>
<keyword evidence="1" id="KW-0436">Ligase</keyword>
<sequence>MYGQMNCFVGTKLEYGFFMSNNADEVYVVSERAAHNMAFQKLSPENGKVIKLGTISSQAIVGSKVNAPLSEYKDSIYVLPMDNVLATKGTGVVTSVPSDSPNDYAALCDLKKKPDYYDIDPKWVEAFNPIAVLSTEAYGEMSTPTLCEKLKINSQKDHVQLAEAKEAAYKEGFYNGVMSISDFKGLPVQVAKQMVHAQLIEHNEAVAYAEPEGLVMSHSGDECMIALCSQWYIDYGEEAWKALTKKCLAQMNMHSDDTHAQFEAKLDWLHQWACTCSFGLGSKVPWDESLVIESLSDSTIYMSYYTIAHLLHHSLDGSEIGPLGITTDDMDYLTWDYVLLGKDLPSGHSKAAELAELHRLYLYWYPLDICSLGKDLVQNHLTFFMYVHTAMFPECEWPRSVHVNSHLLLNSEKMSKSTGNLLSLHEAYERYSADATHLALANAGDSMMDANFEKEIANAEILHLYGLMEWVTSTLEALVASEKSPSEETHINSVVLCPTSVPFTMLDRMFSAKMDMYMLAAGAAYEAMMYHDALKSGFYEFLALRDWYREVSATMGMHPMLLHKWINCQVIQLCPIVPHWSEHVWRTLMGNTTLIMNAHWPTDLPADVDHALVAAGDYMNKLTKSLYDAKASLLKCSKKKGSKEAQLGKFNPNEPKTLDILVACKFPQWQEDVVSVLKECFDVATSAFNDKALQETLSQRGLLKNKKVMPFAQVTKKHVMLLGSTAFDCALIFEEIDALNAFVPYLMNNRGYSKVTIVDLGKAGKLTGTLAAAAESAVP</sequence>
<comment type="caution">
    <text evidence="1">The sequence shown here is derived from an EMBL/GenBank/DDBJ whole genome shotgun (WGS) entry which is preliminary data.</text>
</comment>
<dbReference type="EC" id="6.1.1.4" evidence="1"/>
<accession>A0ACC1LJP3</accession>
<evidence type="ECO:0000313" key="2">
    <source>
        <dbReference type="Proteomes" id="UP001140096"/>
    </source>
</evidence>
<proteinExistence type="predicted"/>
<gene>
    <name evidence="1" type="primary">CDC60_2</name>
    <name evidence="1" type="ORF">H4S07_003109</name>
</gene>
<feature type="non-terminal residue" evidence="1">
    <location>
        <position position="779"/>
    </location>
</feature>
<keyword evidence="1" id="KW-0030">Aminoacyl-tRNA synthetase</keyword>
<organism evidence="1 2">
    <name type="scientific">Coemansia furcata</name>
    <dbReference type="NCBI Taxonomy" id="417177"/>
    <lineage>
        <taxon>Eukaryota</taxon>
        <taxon>Fungi</taxon>
        <taxon>Fungi incertae sedis</taxon>
        <taxon>Zoopagomycota</taxon>
        <taxon>Kickxellomycotina</taxon>
        <taxon>Kickxellomycetes</taxon>
        <taxon>Kickxellales</taxon>
        <taxon>Kickxellaceae</taxon>
        <taxon>Coemansia</taxon>
    </lineage>
</organism>
<name>A0ACC1LJP3_9FUNG</name>
<reference evidence="1" key="1">
    <citation type="submission" date="2022-07" db="EMBL/GenBank/DDBJ databases">
        <title>Phylogenomic reconstructions and comparative analyses of Kickxellomycotina fungi.</title>
        <authorList>
            <person name="Reynolds N.K."/>
            <person name="Stajich J.E."/>
            <person name="Barry K."/>
            <person name="Grigoriev I.V."/>
            <person name="Crous P."/>
            <person name="Smith M.E."/>
        </authorList>
    </citation>
    <scope>NUCLEOTIDE SEQUENCE</scope>
    <source>
        <strain evidence="1">CBS 102833</strain>
    </source>
</reference>
<evidence type="ECO:0000313" key="1">
    <source>
        <dbReference type="EMBL" id="KAJ2809698.1"/>
    </source>
</evidence>
<protein>
    <submittedName>
        <fullName evidence="1">Cytosolic leucyl tRNA synthetase</fullName>
        <ecNumber evidence="1">6.1.1.4</ecNumber>
    </submittedName>
</protein>
<dbReference type="EMBL" id="JANBUP010000931">
    <property type="protein sequence ID" value="KAJ2809698.1"/>
    <property type="molecule type" value="Genomic_DNA"/>
</dbReference>